<feature type="signal peptide" evidence="2">
    <location>
        <begin position="1"/>
        <end position="28"/>
    </location>
</feature>
<feature type="chain" id="PRO_5047307223" evidence="2">
    <location>
        <begin position="29"/>
        <end position="85"/>
    </location>
</feature>
<name>A0ABW8UC64_9GAMM</name>
<evidence type="ECO:0000313" key="3">
    <source>
        <dbReference type="EMBL" id="MFL1733017.1"/>
    </source>
</evidence>
<evidence type="ECO:0000256" key="1">
    <source>
        <dbReference type="SAM" id="MobiDB-lite"/>
    </source>
</evidence>
<dbReference type="Proteomes" id="UP001624684">
    <property type="component" value="Unassembled WGS sequence"/>
</dbReference>
<dbReference type="RefSeq" id="WP_407069522.1">
    <property type="nucleotide sequence ID" value="NZ_JBJJXE010000018.1"/>
</dbReference>
<dbReference type="EMBL" id="JBJJXE010000018">
    <property type="protein sequence ID" value="MFL1733017.1"/>
    <property type="molecule type" value="Genomic_DNA"/>
</dbReference>
<evidence type="ECO:0000313" key="4">
    <source>
        <dbReference type="Proteomes" id="UP001624684"/>
    </source>
</evidence>
<keyword evidence="2" id="KW-0732">Signal</keyword>
<accession>A0ABW8UC64</accession>
<comment type="caution">
    <text evidence="3">The sequence shown here is derived from an EMBL/GenBank/DDBJ whole genome shotgun (WGS) entry which is preliminary data.</text>
</comment>
<proteinExistence type="predicted"/>
<sequence>MTRFCLKPLTLTTWIALGVISQINIAQAADDSLIGNATNQTLIQTQDARNQALLEQLVPNPSVVADMGNRSLQHHHSNSRTTNIR</sequence>
<keyword evidence="4" id="KW-1185">Reference proteome</keyword>
<feature type="region of interest" description="Disordered" evidence="1">
    <location>
        <begin position="65"/>
        <end position="85"/>
    </location>
</feature>
<evidence type="ECO:0000256" key="2">
    <source>
        <dbReference type="SAM" id="SignalP"/>
    </source>
</evidence>
<organism evidence="3 4">
    <name type="scientific">Moraxella oculi</name>
    <dbReference type="NCBI Taxonomy" id="2940516"/>
    <lineage>
        <taxon>Bacteria</taxon>
        <taxon>Pseudomonadati</taxon>
        <taxon>Pseudomonadota</taxon>
        <taxon>Gammaproteobacteria</taxon>
        <taxon>Moraxellales</taxon>
        <taxon>Moraxellaceae</taxon>
        <taxon>Moraxella</taxon>
    </lineage>
</organism>
<gene>
    <name evidence="3" type="ORF">ACJHVH_08495</name>
</gene>
<reference evidence="3 4" key="1">
    <citation type="submission" date="2024-11" db="EMBL/GenBank/DDBJ databases">
        <title>First Report of Moraxella oculi in Brazil in an Infectious Bovine Keratoconjunctivitis Outbreak.</title>
        <authorList>
            <person name="Carvalho C.V."/>
            <person name="Domingues R."/>
            <person name="Coutinho C."/>
            <person name="Honorio N.T.B.S."/>
            <person name="Faza D.R.L.R."/>
            <person name="Carvalho W.A."/>
            <person name="Machado A.B.F."/>
            <person name="Martins M.F."/>
            <person name="Gaspar E.B."/>
        </authorList>
    </citation>
    <scope>NUCLEOTIDE SEQUENCE [LARGE SCALE GENOMIC DNA]</scope>
    <source>
        <strain evidence="3 4">2117LE</strain>
    </source>
</reference>
<protein>
    <submittedName>
        <fullName evidence="3">Uncharacterized protein</fullName>
    </submittedName>
</protein>